<reference evidence="7 8" key="1">
    <citation type="submission" date="2015-05" db="EMBL/GenBank/DDBJ databases">
        <title>Photobacterium galathea sp. nov.</title>
        <authorList>
            <person name="Machado H."/>
            <person name="Gram L."/>
        </authorList>
    </citation>
    <scope>NUCLEOTIDE SEQUENCE [LARGE SCALE GENOMIC DNA]</scope>
    <source>
        <strain evidence="7 8">DSM 22954</strain>
    </source>
</reference>
<evidence type="ECO:0000259" key="6">
    <source>
        <dbReference type="Pfam" id="PF00892"/>
    </source>
</evidence>
<feature type="transmembrane region" description="Helical" evidence="5">
    <location>
        <begin position="179"/>
        <end position="204"/>
    </location>
</feature>
<feature type="transmembrane region" description="Helical" evidence="5">
    <location>
        <begin position="92"/>
        <end position="109"/>
    </location>
</feature>
<dbReference type="OrthoDB" id="6019878at2"/>
<dbReference type="AlphaFoldDB" id="A0A0J1HFS5"/>
<dbReference type="EMBL" id="LDOU01000006">
    <property type="protein sequence ID" value="KLV10465.1"/>
    <property type="molecule type" value="Genomic_DNA"/>
</dbReference>
<keyword evidence="3 5" id="KW-1133">Transmembrane helix</keyword>
<gene>
    <name evidence="7" type="ORF">ABT57_07945</name>
</gene>
<name>A0A0J1HFS5_9GAMM</name>
<organism evidence="7 8">
    <name type="scientific">Photobacterium ganghwense</name>
    <dbReference type="NCBI Taxonomy" id="320778"/>
    <lineage>
        <taxon>Bacteria</taxon>
        <taxon>Pseudomonadati</taxon>
        <taxon>Pseudomonadota</taxon>
        <taxon>Gammaproteobacteria</taxon>
        <taxon>Vibrionales</taxon>
        <taxon>Vibrionaceae</taxon>
        <taxon>Photobacterium</taxon>
    </lineage>
</organism>
<evidence type="ECO:0000256" key="4">
    <source>
        <dbReference type="ARBA" id="ARBA00023136"/>
    </source>
</evidence>
<dbReference type="Pfam" id="PF00892">
    <property type="entry name" value="EamA"/>
    <property type="match status" value="1"/>
</dbReference>
<keyword evidence="2 5" id="KW-0812">Transmembrane</keyword>
<evidence type="ECO:0000313" key="7">
    <source>
        <dbReference type="EMBL" id="KLV10465.1"/>
    </source>
</evidence>
<protein>
    <recommendedName>
        <fullName evidence="6">EamA domain-containing protein</fullName>
    </recommendedName>
</protein>
<proteinExistence type="predicted"/>
<comment type="subcellular location">
    <subcellularLocation>
        <location evidence="1">Membrane</location>
        <topology evidence="1">Multi-pass membrane protein</topology>
    </subcellularLocation>
</comment>
<comment type="caution">
    <text evidence="7">The sequence shown here is derived from an EMBL/GenBank/DDBJ whole genome shotgun (WGS) entry which is preliminary data.</text>
</comment>
<dbReference type="PANTHER" id="PTHR22911">
    <property type="entry name" value="ACYL-MALONYL CONDENSING ENZYME-RELATED"/>
    <property type="match status" value="1"/>
</dbReference>
<dbReference type="InterPro" id="IPR000620">
    <property type="entry name" value="EamA_dom"/>
</dbReference>
<dbReference type="GO" id="GO:0016020">
    <property type="term" value="C:membrane"/>
    <property type="evidence" value="ECO:0007669"/>
    <property type="project" value="UniProtKB-SubCell"/>
</dbReference>
<keyword evidence="8" id="KW-1185">Reference proteome</keyword>
<feature type="transmembrane region" description="Helical" evidence="5">
    <location>
        <begin position="69"/>
        <end position="86"/>
    </location>
</feature>
<evidence type="ECO:0000313" key="8">
    <source>
        <dbReference type="Proteomes" id="UP000035909"/>
    </source>
</evidence>
<dbReference type="STRING" id="320778.ABT57_07945"/>
<feature type="domain" description="EamA" evidence="6">
    <location>
        <begin position="7"/>
        <end position="135"/>
    </location>
</feature>
<dbReference type="PANTHER" id="PTHR22911:SF6">
    <property type="entry name" value="SOLUTE CARRIER FAMILY 35 MEMBER G1"/>
    <property type="match status" value="1"/>
</dbReference>
<evidence type="ECO:0000256" key="1">
    <source>
        <dbReference type="ARBA" id="ARBA00004141"/>
    </source>
</evidence>
<feature type="transmembrane region" description="Helical" evidence="5">
    <location>
        <begin position="121"/>
        <end position="143"/>
    </location>
</feature>
<accession>A0A0J1HFS5</accession>
<dbReference type="SUPFAM" id="SSF103481">
    <property type="entry name" value="Multidrug resistance efflux transporter EmrE"/>
    <property type="match status" value="2"/>
</dbReference>
<keyword evidence="4 5" id="KW-0472">Membrane</keyword>
<evidence type="ECO:0000256" key="2">
    <source>
        <dbReference type="ARBA" id="ARBA00022692"/>
    </source>
</evidence>
<evidence type="ECO:0000256" key="5">
    <source>
        <dbReference type="SAM" id="Phobius"/>
    </source>
</evidence>
<feature type="transmembrane region" description="Helical" evidence="5">
    <location>
        <begin position="280"/>
        <end position="300"/>
    </location>
</feature>
<feature type="transmembrane region" description="Helical" evidence="5">
    <location>
        <begin position="149"/>
        <end position="167"/>
    </location>
</feature>
<sequence length="315" mass="34218">MPSDLRPVLFMLVSTFSLSASGMLAKVLSDVLSIEMLAFLRFLLPATIMLGMLTFTGWVFPTGRTLRPVIIRALCIVGSQICFLTSLSKLSLVESIVLFSTGPLFIPVLEKLIDKTPFNSLTVFNLGLTFVGVVLQAGSPTGIDLRPELLFGLAAGLFNAASQVTMFRGAKSDLPSAAFNGWCFMLAAVILMPVAALNMMQYGFLPDDTAAQALTFANLNVPQTTLVLLLTLACSTVSTQMFRSKAYRLAKTGSELAPLIFTNLLFAVIWQVWLFDESLAAHKIWGISLIVLATLINTFVPRWLNQGKETSPAHS</sequence>
<feature type="transmembrane region" description="Helical" evidence="5">
    <location>
        <begin position="256"/>
        <end position="274"/>
    </location>
</feature>
<evidence type="ECO:0000256" key="3">
    <source>
        <dbReference type="ARBA" id="ARBA00022989"/>
    </source>
</evidence>
<dbReference type="InterPro" id="IPR037185">
    <property type="entry name" value="EmrE-like"/>
</dbReference>
<feature type="transmembrane region" description="Helical" evidence="5">
    <location>
        <begin position="39"/>
        <end position="60"/>
    </location>
</feature>
<dbReference type="Proteomes" id="UP000035909">
    <property type="component" value="Unassembled WGS sequence"/>
</dbReference>
<dbReference type="PATRIC" id="fig|320778.3.peg.1724"/>